<keyword evidence="3 7" id="KW-0378">Hydrolase</keyword>
<organism evidence="10 11">
    <name type="scientific">Paenibacillus antri</name>
    <dbReference type="NCBI Taxonomy" id="2582848"/>
    <lineage>
        <taxon>Bacteria</taxon>
        <taxon>Bacillati</taxon>
        <taxon>Bacillota</taxon>
        <taxon>Bacilli</taxon>
        <taxon>Bacillales</taxon>
        <taxon>Paenibacillaceae</taxon>
        <taxon>Paenibacillus</taxon>
    </lineage>
</organism>
<dbReference type="GO" id="GO:0004553">
    <property type="term" value="F:hydrolase activity, hydrolyzing O-glycosyl compounds"/>
    <property type="evidence" value="ECO:0007669"/>
    <property type="project" value="InterPro"/>
</dbReference>
<evidence type="ECO:0000256" key="6">
    <source>
        <dbReference type="PIRSR" id="PIRSR606710-2"/>
    </source>
</evidence>
<dbReference type="GO" id="GO:0005975">
    <property type="term" value="P:carbohydrate metabolic process"/>
    <property type="evidence" value="ECO:0007669"/>
    <property type="project" value="InterPro"/>
</dbReference>
<dbReference type="PANTHER" id="PTHR43817">
    <property type="entry name" value="GLYCOSYL HYDROLASE"/>
    <property type="match status" value="1"/>
</dbReference>
<dbReference type="OrthoDB" id="177947at2"/>
<dbReference type="Gene3D" id="2.115.10.20">
    <property type="entry name" value="Glycosyl hydrolase domain, family 43"/>
    <property type="match status" value="1"/>
</dbReference>
<sequence length="495" mass="54602">MAMKRRTMAIVYSILIAALAVASASPALAANATPTYSNPLKPERGADPWVYKHTDGYYYYMTTAGGVSIWKSKTLSGLTSGEKTEVWTLPSAGPNSREMWAPELHYLEGKWYIYYTATDRRPNGTGDPLKRRTFVLENDSPDPTKGTWIDRGQVFDPDNDYWAIDGTVLEHNGELYFAWSGKPYDYAGGEQRIYIATLSDPVTMSSNRVELSRPTYDWETGGTPINEAPQFLKRDGNIFLVFSASHCSSDEYKLGFLSAPEDADLLNPEAWTKHPTPLFQQSPENGAYGTGHNSFTTSPDGTENYMVYHANPESGQGCGQFRQTRLQKVEWNPDGTPNAGVPTADSVDLPLPSGEPVKWFLEAEAAAVSNGAEVSKTALHYTGTGYAVANGAGETIEWTVELDKHRNYILDFRYSNLASTTEQLELRVDGELVLGGLALPQTATRLWADYKLASREVRLKKGVHTISVTATSGTPIYIDSLTIYQIPPSELGDDH</sequence>
<comment type="similarity">
    <text evidence="1 7">Belongs to the glycosyl hydrolase 43 family.</text>
</comment>
<dbReference type="Gene3D" id="2.60.120.260">
    <property type="entry name" value="Galactose-binding domain-like"/>
    <property type="match status" value="1"/>
</dbReference>
<feature type="domain" description="CBM6" evidence="9">
    <location>
        <begin position="359"/>
        <end position="484"/>
    </location>
</feature>
<evidence type="ECO:0000256" key="2">
    <source>
        <dbReference type="ARBA" id="ARBA00022729"/>
    </source>
</evidence>
<dbReference type="InterPro" id="IPR006710">
    <property type="entry name" value="Glyco_hydro_43"/>
</dbReference>
<dbReference type="AlphaFoldDB" id="A0A5R9FXC4"/>
<feature type="site" description="Important for catalytic activity, responsible for pKa modulation of the active site Glu and correct orientation of both the proton donor and substrate" evidence="6">
    <location>
        <position position="165"/>
    </location>
</feature>
<evidence type="ECO:0000256" key="7">
    <source>
        <dbReference type="RuleBase" id="RU361187"/>
    </source>
</evidence>
<dbReference type="InterPro" id="IPR005084">
    <property type="entry name" value="CBM6"/>
</dbReference>
<dbReference type="Proteomes" id="UP000309676">
    <property type="component" value="Unassembled WGS sequence"/>
</dbReference>
<keyword evidence="4 7" id="KW-0326">Glycosidase</keyword>
<evidence type="ECO:0000256" key="1">
    <source>
        <dbReference type="ARBA" id="ARBA00009865"/>
    </source>
</evidence>
<evidence type="ECO:0000313" key="11">
    <source>
        <dbReference type="Proteomes" id="UP000309676"/>
    </source>
</evidence>
<protein>
    <submittedName>
        <fullName evidence="10">Carbohydrate-binding protein</fullName>
    </submittedName>
</protein>
<dbReference type="PANTHER" id="PTHR43817:SF1">
    <property type="entry name" value="HYDROLASE, FAMILY 43, PUTATIVE (AFU_ORTHOLOGUE AFUA_3G01660)-RELATED"/>
    <property type="match status" value="1"/>
</dbReference>
<dbReference type="GO" id="GO:0030246">
    <property type="term" value="F:carbohydrate binding"/>
    <property type="evidence" value="ECO:0007669"/>
    <property type="project" value="InterPro"/>
</dbReference>
<evidence type="ECO:0000259" key="9">
    <source>
        <dbReference type="PROSITE" id="PS51175"/>
    </source>
</evidence>
<dbReference type="Pfam" id="PF03422">
    <property type="entry name" value="CBM_6"/>
    <property type="match status" value="1"/>
</dbReference>
<dbReference type="EMBL" id="VCIW01000031">
    <property type="protein sequence ID" value="TLS48647.1"/>
    <property type="molecule type" value="Genomic_DNA"/>
</dbReference>
<dbReference type="PROSITE" id="PS51175">
    <property type="entry name" value="CBM6"/>
    <property type="match status" value="1"/>
</dbReference>
<evidence type="ECO:0000313" key="10">
    <source>
        <dbReference type="EMBL" id="TLS48647.1"/>
    </source>
</evidence>
<dbReference type="InterPro" id="IPR023296">
    <property type="entry name" value="Glyco_hydro_beta-prop_sf"/>
</dbReference>
<feature type="chain" id="PRO_5024428730" evidence="8">
    <location>
        <begin position="30"/>
        <end position="495"/>
    </location>
</feature>
<feature type="active site" description="Proton acceptor" evidence="5">
    <location>
        <position position="47"/>
    </location>
</feature>
<comment type="caution">
    <text evidence="10">The sequence shown here is derived from an EMBL/GenBank/DDBJ whole genome shotgun (WGS) entry which is preliminary data.</text>
</comment>
<keyword evidence="2 8" id="KW-0732">Signal</keyword>
<feature type="signal peptide" evidence="8">
    <location>
        <begin position="1"/>
        <end position="29"/>
    </location>
</feature>
<reference evidence="10 11" key="1">
    <citation type="submission" date="2019-05" db="EMBL/GenBank/DDBJ databases">
        <authorList>
            <person name="Narsing Rao M.P."/>
            <person name="Li W.J."/>
        </authorList>
    </citation>
    <scope>NUCLEOTIDE SEQUENCE [LARGE SCALE GENOMIC DNA]</scope>
    <source>
        <strain evidence="10 11">SYSU_K30003</strain>
    </source>
</reference>
<feature type="active site" description="Proton donor" evidence="5">
    <location>
        <position position="227"/>
    </location>
</feature>
<dbReference type="Pfam" id="PF04616">
    <property type="entry name" value="Glyco_hydro_43"/>
    <property type="match status" value="1"/>
</dbReference>
<keyword evidence="11" id="KW-1185">Reference proteome</keyword>
<dbReference type="SUPFAM" id="SSF49785">
    <property type="entry name" value="Galactose-binding domain-like"/>
    <property type="match status" value="1"/>
</dbReference>
<evidence type="ECO:0000256" key="5">
    <source>
        <dbReference type="PIRSR" id="PIRSR606710-1"/>
    </source>
</evidence>
<dbReference type="InterPro" id="IPR008979">
    <property type="entry name" value="Galactose-bd-like_sf"/>
</dbReference>
<gene>
    <name evidence="10" type="ORF">FE782_29365</name>
</gene>
<evidence type="ECO:0000256" key="4">
    <source>
        <dbReference type="ARBA" id="ARBA00023295"/>
    </source>
</evidence>
<dbReference type="RefSeq" id="WP_138197917.1">
    <property type="nucleotide sequence ID" value="NZ_VCIW01000031.1"/>
</dbReference>
<name>A0A5R9FXC4_9BACL</name>
<proteinExistence type="inferred from homology"/>
<dbReference type="CDD" id="cd18820">
    <property type="entry name" value="GH43_LbAraf43-like"/>
    <property type="match status" value="1"/>
</dbReference>
<evidence type="ECO:0000256" key="8">
    <source>
        <dbReference type="SAM" id="SignalP"/>
    </source>
</evidence>
<accession>A0A5R9FXC4</accession>
<evidence type="ECO:0000256" key="3">
    <source>
        <dbReference type="ARBA" id="ARBA00022801"/>
    </source>
</evidence>
<dbReference type="SUPFAM" id="SSF75005">
    <property type="entry name" value="Arabinanase/levansucrase/invertase"/>
    <property type="match status" value="1"/>
</dbReference>